<dbReference type="InterPro" id="IPR051556">
    <property type="entry name" value="N-term/lysine_N-AcTrnsfr"/>
</dbReference>
<organism evidence="4 5">
    <name type="scientific">Candidatus Nealsonbacteria bacterium CG08_land_8_20_14_0_20_43_11</name>
    <dbReference type="NCBI Taxonomy" id="1974706"/>
    <lineage>
        <taxon>Bacteria</taxon>
        <taxon>Candidatus Nealsoniibacteriota</taxon>
    </lineage>
</organism>
<gene>
    <name evidence="4" type="ORF">COT34_00775</name>
</gene>
<name>A0A2M6T153_9BACT</name>
<dbReference type="CDD" id="cd04301">
    <property type="entry name" value="NAT_SF"/>
    <property type="match status" value="1"/>
</dbReference>
<evidence type="ECO:0000256" key="1">
    <source>
        <dbReference type="ARBA" id="ARBA00022679"/>
    </source>
</evidence>
<comment type="caution">
    <text evidence="4">The sequence shown here is derived from an EMBL/GenBank/DDBJ whole genome shotgun (WGS) entry which is preliminary data.</text>
</comment>
<evidence type="ECO:0000259" key="3">
    <source>
        <dbReference type="PROSITE" id="PS51186"/>
    </source>
</evidence>
<sequence>MGKGTKISFRKCGRKEVSQIFALSSKIFRKDFPYAPRVARIYSDFLFNQSYFRKHLKKRENPVIGAFEGKNLIGFISLKGDFGGVASVNLLFVHKNYRQAGIGSRFLKLAEEWSLKNKYHYLWLFSETEKNIKFYKKRGFKYVGCHKKSWFGEDEYILAKALKAKPFPEIFKEILKST</sequence>
<keyword evidence="2" id="KW-0012">Acyltransferase</keyword>
<dbReference type="InterPro" id="IPR000182">
    <property type="entry name" value="GNAT_dom"/>
</dbReference>
<dbReference type="AlphaFoldDB" id="A0A2M6T153"/>
<dbReference type="PROSITE" id="PS51186">
    <property type="entry name" value="GNAT"/>
    <property type="match status" value="1"/>
</dbReference>
<evidence type="ECO:0000313" key="4">
    <source>
        <dbReference type="EMBL" id="PIS38977.1"/>
    </source>
</evidence>
<reference evidence="5" key="1">
    <citation type="submission" date="2017-09" db="EMBL/GenBank/DDBJ databases">
        <title>Depth-based differentiation of microbial function through sediment-hosted aquifers and enrichment of novel symbionts in the deep terrestrial subsurface.</title>
        <authorList>
            <person name="Probst A.J."/>
            <person name="Ladd B."/>
            <person name="Jarett J.K."/>
            <person name="Geller-Mcgrath D.E."/>
            <person name="Sieber C.M.K."/>
            <person name="Emerson J.B."/>
            <person name="Anantharaman K."/>
            <person name="Thomas B.C."/>
            <person name="Malmstrom R."/>
            <person name="Stieglmeier M."/>
            <person name="Klingl A."/>
            <person name="Woyke T."/>
            <person name="Ryan C.M."/>
            <person name="Banfield J.F."/>
        </authorList>
    </citation>
    <scope>NUCLEOTIDE SEQUENCE [LARGE SCALE GENOMIC DNA]</scope>
</reference>
<feature type="domain" description="N-acetyltransferase" evidence="3">
    <location>
        <begin position="7"/>
        <end position="163"/>
    </location>
</feature>
<dbReference type="Pfam" id="PF00583">
    <property type="entry name" value="Acetyltransf_1"/>
    <property type="match status" value="1"/>
</dbReference>
<dbReference type="Gene3D" id="3.40.630.30">
    <property type="match status" value="1"/>
</dbReference>
<dbReference type="InterPro" id="IPR016181">
    <property type="entry name" value="Acyl_CoA_acyltransferase"/>
</dbReference>
<keyword evidence="1" id="KW-0808">Transferase</keyword>
<accession>A0A2M6T153</accession>
<dbReference type="PANTHER" id="PTHR42919:SF8">
    <property type="entry name" value="N-ALPHA-ACETYLTRANSFERASE 50"/>
    <property type="match status" value="1"/>
</dbReference>
<evidence type="ECO:0000313" key="5">
    <source>
        <dbReference type="Proteomes" id="UP000229390"/>
    </source>
</evidence>
<dbReference type="Proteomes" id="UP000229390">
    <property type="component" value="Unassembled WGS sequence"/>
</dbReference>
<dbReference type="SUPFAM" id="SSF55729">
    <property type="entry name" value="Acyl-CoA N-acyltransferases (Nat)"/>
    <property type="match status" value="1"/>
</dbReference>
<dbReference type="GO" id="GO:0016747">
    <property type="term" value="F:acyltransferase activity, transferring groups other than amino-acyl groups"/>
    <property type="evidence" value="ECO:0007669"/>
    <property type="project" value="InterPro"/>
</dbReference>
<protein>
    <recommendedName>
        <fullName evidence="3">N-acetyltransferase domain-containing protein</fullName>
    </recommendedName>
</protein>
<dbReference type="PANTHER" id="PTHR42919">
    <property type="entry name" value="N-ALPHA-ACETYLTRANSFERASE"/>
    <property type="match status" value="1"/>
</dbReference>
<proteinExistence type="predicted"/>
<evidence type="ECO:0000256" key="2">
    <source>
        <dbReference type="ARBA" id="ARBA00023315"/>
    </source>
</evidence>
<dbReference type="EMBL" id="PEYE01000014">
    <property type="protein sequence ID" value="PIS38977.1"/>
    <property type="molecule type" value="Genomic_DNA"/>
</dbReference>